<dbReference type="InterPro" id="IPR002525">
    <property type="entry name" value="Transp_IS110-like_N"/>
</dbReference>
<keyword evidence="3" id="KW-1185">Reference proteome</keyword>
<name>A0ABY5HZH6_9FIRM</name>
<organism evidence="2 3">
    <name type="scientific">Allocoprobacillus halotolerans</name>
    <dbReference type="NCBI Taxonomy" id="2944914"/>
    <lineage>
        <taxon>Bacteria</taxon>
        <taxon>Bacillati</taxon>
        <taxon>Bacillota</taxon>
        <taxon>Erysipelotrichia</taxon>
        <taxon>Erysipelotrichales</taxon>
        <taxon>Erysipelotrichaceae</taxon>
        <taxon>Allocoprobacillus</taxon>
    </lineage>
</organism>
<accession>A0ABY5HZH6</accession>
<evidence type="ECO:0000259" key="1">
    <source>
        <dbReference type="Pfam" id="PF01548"/>
    </source>
</evidence>
<dbReference type="Proteomes" id="UP001060112">
    <property type="component" value="Chromosome"/>
</dbReference>
<dbReference type="Pfam" id="PF01548">
    <property type="entry name" value="DEDD_Tnp_IS110"/>
    <property type="match status" value="1"/>
</dbReference>
<feature type="domain" description="Transposase IS110-like N-terminal" evidence="1">
    <location>
        <begin position="7"/>
        <end position="125"/>
    </location>
</feature>
<protein>
    <recommendedName>
        <fullName evidence="1">Transposase IS110-like N-terminal domain-containing protein</fullName>
    </recommendedName>
</protein>
<dbReference type="RefSeq" id="WP_290138840.1">
    <property type="nucleotide sequence ID" value="NZ_CP101620.1"/>
</dbReference>
<proteinExistence type="predicted"/>
<dbReference type="EMBL" id="CP101620">
    <property type="protein sequence ID" value="UTY38494.1"/>
    <property type="molecule type" value="Genomic_DNA"/>
</dbReference>
<gene>
    <name evidence="2" type="ORF">NMU03_12665</name>
</gene>
<evidence type="ECO:0000313" key="2">
    <source>
        <dbReference type="EMBL" id="UTY38494.1"/>
    </source>
</evidence>
<evidence type="ECO:0000313" key="3">
    <source>
        <dbReference type="Proteomes" id="UP001060112"/>
    </source>
</evidence>
<reference evidence="2" key="1">
    <citation type="submission" date="2022-07" db="EMBL/GenBank/DDBJ databases">
        <title>Faecal culturing of patients with breast cancer.</title>
        <authorList>
            <person name="Teng N.M.Y."/>
            <person name="Kiu R."/>
            <person name="Evans R."/>
            <person name="Baker D.J."/>
            <person name="Zenner C."/>
            <person name="Robinson S.D."/>
            <person name="Hall L.J."/>
        </authorList>
    </citation>
    <scope>NUCLEOTIDE SEQUENCE</scope>
    <source>
        <strain evidence="2">LH1062</strain>
    </source>
</reference>
<sequence>MKSIIYIGMAVHKNTYSLCAIFNSTGEILGQAKCEANIKNVLRFIESVKEKSGIGEDTKILAGYEARCLGFSLYHDLNFHDIPCVSLAPSTMHGSVKNKKIKNDKMDAFNIATNLMHNSYKAVHVVKPKTLQNQFR</sequence>